<organism evidence="1 2">
    <name type="scientific">Serratia odorifera DSM 4582</name>
    <dbReference type="NCBI Taxonomy" id="667129"/>
    <lineage>
        <taxon>Bacteria</taxon>
        <taxon>Pseudomonadati</taxon>
        <taxon>Pseudomonadota</taxon>
        <taxon>Gammaproteobacteria</taxon>
        <taxon>Enterobacterales</taxon>
        <taxon>Yersiniaceae</taxon>
        <taxon>Serratia</taxon>
    </lineage>
</organism>
<dbReference type="HOGENOM" id="CLU_3257731_0_0_6"/>
<name>D4DY42_SEROD</name>
<protein>
    <submittedName>
        <fullName evidence="1">Uncharacterized protein</fullName>
    </submittedName>
</protein>
<reference evidence="1 2" key="1">
    <citation type="submission" date="2010-01" db="EMBL/GenBank/DDBJ databases">
        <authorList>
            <person name="Muzny D."/>
            <person name="Qin X."/>
            <person name="Deng J."/>
            <person name="Jiang H."/>
            <person name="Liu Y."/>
            <person name="Qu J."/>
            <person name="Song X.-Z."/>
            <person name="Zhang L."/>
            <person name="Thornton R."/>
            <person name="Coyle M."/>
            <person name="Francisco L."/>
            <person name="Jackson L."/>
            <person name="Javaid M."/>
            <person name="Korchina V."/>
            <person name="Kovar C."/>
            <person name="Mata R."/>
            <person name="Mathew T."/>
            <person name="Ngo R."/>
            <person name="Nguyen L."/>
            <person name="Nguyen N."/>
            <person name="Okwuonu G."/>
            <person name="Ongeri F."/>
            <person name="Pham C."/>
            <person name="Simmons D."/>
            <person name="Wilczek-Boney K."/>
            <person name="Hale W."/>
            <person name="Jakkamsetti A."/>
            <person name="Pham P."/>
            <person name="Ruth R."/>
            <person name="San Lucas F."/>
            <person name="Warren J."/>
            <person name="Zhang J."/>
            <person name="Zhao Z."/>
            <person name="Zhou C."/>
            <person name="Zhu D."/>
            <person name="Lee S."/>
            <person name="Bess C."/>
            <person name="Blankenburg K."/>
            <person name="Forbes L."/>
            <person name="Fu Q."/>
            <person name="Gubbala S."/>
            <person name="Hirani K."/>
            <person name="Jayaseelan J.C."/>
            <person name="Lara F."/>
            <person name="Munidasa M."/>
            <person name="Palculict T."/>
            <person name="Patil S."/>
            <person name="Pu L.-L."/>
            <person name="Saada N."/>
            <person name="Tang L."/>
            <person name="Weissenberger G."/>
            <person name="Zhu Y."/>
            <person name="Hemphill L."/>
            <person name="Shang Y."/>
            <person name="Youmans B."/>
            <person name="Ayvaz T."/>
            <person name="Ross M."/>
            <person name="Santibanez J."/>
            <person name="Aqrawi P."/>
            <person name="Gross S."/>
            <person name="Joshi V."/>
            <person name="Fowler G."/>
            <person name="Nazareth L."/>
            <person name="Reid J."/>
            <person name="Worley K."/>
            <person name="Petrosino J."/>
            <person name="Highlander S."/>
            <person name="Gibbs R."/>
        </authorList>
    </citation>
    <scope>NUCLEOTIDE SEQUENCE [LARGE SCALE GENOMIC DNA]</scope>
    <source>
        <strain evidence="1 2">DSM 4582</strain>
    </source>
</reference>
<sequence length="42" mass="4942">MLTIEFIIMHINEFLCNKAVSGKIKIARTIRKGRHFNKIRIS</sequence>
<dbReference type="Proteomes" id="UP000005723">
    <property type="component" value="Unassembled WGS sequence"/>
</dbReference>
<dbReference type="EMBL" id="ADBY01000017">
    <property type="protein sequence ID" value="EFE97534.1"/>
    <property type="molecule type" value="Genomic_DNA"/>
</dbReference>
<keyword evidence="2" id="KW-1185">Reference proteome</keyword>
<comment type="caution">
    <text evidence="1">The sequence shown here is derived from an EMBL/GenBank/DDBJ whole genome shotgun (WGS) entry which is preliminary data.</text>
</comment>
<dbReference type="AlphaFoldDB" id="D4DY42"/>
<evidence type="ECO:0000313" key="2">
    <source>
        <dbReference type="Proteomes" id="UP000005723"/>
    </source>
</evidence>
<gene>
    <name evidence="1" type="ORF">HMPREF0758_0825</name>
</gene>
<dbReference type="STRING" id="667129.HMPREF0758_0825"/>
<evidence type="ECO:0000313" key="1">
    <source>
        <dbReference type="EMBL" id="EFE97534.1"/>
    </source>
</evidence>
<proteinExistence type="predicted"/>
<accession>D4DY42</accession>